<dbReference type="GO" id="GO:0000922">
    <property type="term" value="C:spindle pole"/>
    <property type="evidence" value="ECO:0007669"/>
    <property type="project" value="TreeGrafter"/>
</dbReference>
<accession>A0A7K5AEI4</accession>
<dbReference type="InterPro" id="IPR036322">
    <property type="entry name" value="WD40_repeat_dom_sf"/>
</dbReference>
<dbReference type="InterPro" id="IPR042795">
    <property type="entry name" value="Wdr73"/>
</dbReference>
<dbReference type="OrthoDB" id="9822052at2759"/>
<dbReference type="Proteomes" id="UP000517892">
    <property type="component" value="Unassembled WGS sequence"/>
</dbReference>
<organism evidence="1 2">
    <name type="scientific">Centropus unirufus</name>
    <dbReference type="NCBI Taxonomy" id="1118519"/>
    <lineage>
        <taxon>Eukaryota</taxon>
        <taxon>Metazoa</taxon>
        <taxon>Chordata</taxon>
        <taxon>Craniata</taxon>
        <taxon>Vertebrata</taxon>
        <taxon>Euteleostomi</taxon>
        <taxon>Archelosauria</taxon>
        <taxon>Archosauria</taxon>
        <taxon>Dinosauria</taxon>
        <taxon>Saurischia</taxon>
        <taxon>Theropoda</taxon>
        <taxon>Coelurosauria</taxon>
        <taxon>Aves</taxon>
        <taxon>Neognathae</taxon>
        <taxon>Neoaves</taxon>
        <taxon>Otidimorphae</taxon>
        <taxon>Cuculiformes</taxon>
        <taxon>Centropidae</taxon>
        <taxon>Centropus</taxon>
    </lineage>
</organism>
<dbReference type="PANTHER" id="PTHR46947">
    <property type="entry name" value="WD REPEAT-CONTAINING PROTEIN 73"/>
    <property type="match status" value="1"/>
</dbReference>
<protein>
    <submittedName>
        <fullName evidence="1">WDR73 protein</fullName>
    </submittedName>
</protein>
<evidence type="ECO:0000313" key="2">
    <source>
        <dbReference type="Proteomes" id="UP000517892"/>
    </source>
</evidence>
<dbReference type="SUPFAM" id="SSF50978">
    <property type="entry name" value="WD40 repeat-like"/>
    <property type="match status" value="1"/>
</dbReference>
<name>A0A7K5AEI4_9AVES</name>
<dbReference type="GO" id="GO:0031122">
    <property type="term" value="P:cytoplasmic microtubule organization"/>
    <property type="evidence" value="ECO:0007669"/>
    <property type="project" value="TreeGrafter"/>
</dbReference>
<dbReference type="PANTHER" id="PTHR46947:SF1">
    <property type="entry name" value="WD REPEAT-CONTAINING PROTEIN 73"/>
    <property type="match status" value="1"/>
</dbReference>
<proteinExistence type="predicted"/>
<reference evidence="1 2" key="1">
    <citation type="submission" date="2019-09" db="EMBL/GenBank/DDBJ databases">
        <title>Bird 10,000 Genomes (B10K) Project - Family phase.</title>
        <authorList>
            <person name="Zhang G."/>
        </authorList>
    </citation>
    <scope>NUCLEOTIDE SEQUENCE [LARGE SCALE GENOMIC DNA]</scope>
    <source>
        <strain evidence="1">B10K-DU-017-25</strain>
        <tissue evidence="1">Mixed tissue sample</tissue>
    </source>
</reference>
<keyword evidence="2" id="KW-1185">Reference proteome</keyword>
<comment type="caution">
    <text evidence="1">The sequence shown here is derived from an EMBL/GenBank/DDBJ whole genome shotgun (WGS) entry which is preliminary data.</text>
</comment>
<dbReference type="GO" id="GO:0005829">
    <property type="term" value="C:cytosol"/>
    <property type="evidence" value="ECO:0007669"/>
    <property type="project" value="TreeGrafter"/>
</dbReference>
<feature type="non-terminal residue" evidence="1">
    <location>
        <position position="156"/>
    </location>
</feature>
<sequence>QGPCLERDFKVERGGFSDRPVYGLKNVPDTSLLVTSGPPDSALQVWKVPMEDSADVIKPVSSIPGEDDPGQLWAKIATTSSRASWVLHGSRLNSVRVTEVESRRNVYGAASRSNLELSTLAFLDGNTGLLCCSEGHLSLADVRQPQCPLEPTPVPT</sequence>
<evidence type="ECO:0000313" key="1">
    <source>
        <dbReference type="EMBL" id="NWR82009.1"/>
    </source>
</evidence>
<gene>
    <name evidence="1" type="primary">Wdr73</name>
    <name evidence="1" type="ORF">CENUNI_R14489</name>
</gene>
<feature type="non-terminal residue" evidence="1">
    <location>
        <position position="1"/>
    </location>
</feature>
<dbReference type="EMBL" id="VYZI01002521">
    <property type="protein sequence ID" value="NWR82009.1"/>
    <property type="molecule type" value="Genomic_DNA"/>
</dbReference>
<dbReference type="AlphaFoldDB" id="A0A7K5AEI4"/>